<dbReference type="EMBL" id="CAFBQD010000021">
    <property type="protein sequence ID" value="CAB5050099.1"/>
    <property type="molecule type" value="Genomic_DNA"/>
</dbReference>
<accession>A0A6J6YDQ0</accession>
<protein>
    <submittedName>
        <fullName evidence="4">Unannotated protein</fullName>
    </submittedName>
</protein>
<keyword evidence="1" id="KW-0472">Membrane</keyword>
<dbReference type="EMBL" id="CAEZYA010000038">
    <property type="protein sequence ID" value="CAB4710996.1"/>
    <property type="molecule type" value="Genomic_DNA"/>
</dbReference>
<evidence type="ECO:0000313" key="7">
    <source>
        <dbReference type="EMBL" id="CAB5050099.1"/>
    </source>
</evidence>
<evidence type="ECO:0000256" key="1">
    <source>
        <dbReference type="SAM" id="Phobius"/>
    </source>
</evidence>
<dbReference type="EMBL" id="CAFBLC010000070">
    <property type="protein sequence ID" value="CAB4858135.1"/>
    <property type="molecule type" value="Genomic_DNA"/>
</dbReference>
<proteinExistence type="predicted"/>
<sequence>MSSAFLALIWWVVPAVGLGGALLYVLWVTKFEGKFAQETQRSVGQFQRFQDSLRDSQARDVATDSAQDKLEPINSMQPPLPVRGEVQFIKPDATSDSLDDNPFLKKP</sequence>
<evidence type="ECO:0000313" key="2">
    <source>
        <dbReference type="EMBL" id="CAB4710996.1"/>
    </source>
</evidence>
<evidence type="ECO:0000313" key="4">
    <source>
        <dbReference type="EMBL" id="CAB4805608.1"/>
    </source>
</evidence>
<name>A0A6J6YDQ0_9ZZZZ</name>
<reference evidence="4" key="1">
    <citation type="submission" date="2020-05" db="EMBL/GenBank/DDBJ databases">
        <authorList>
            <person name="Chiriac C."/>
            <person name="Salcher M."/>
            <person name="Ghai R."/>
            <person name="Kavagutti S V."/>
        </authorList>
    </citation>
    <scope>NUCLEOTIDE SEQUENCE</scope>
</reference>
<dbReference type="AlphaFoldDB" id="A0A6J6YDQ0"/>
<dbReference type="EMBL" id="CAEZZN010000014">
    <property type="protein sequence ID" value="CAB4764961.1"/>
    <property type="molecule type" value="Genomic_DNA"/>
</dbReference>
<dbReference type="EMBL" id="CAFBOQ010000023">
    <property type="protein sequence ID" value="CAB4987554.1"/>
    <property type="molecule type" value="Genomic_DNA"/>
</dbReference>
<evidence type="ECO:0000313" key="3">
    <source>
        <dbReference type="EMBL" id="CAB4764961.1"/>
    </source>
</evidence>
<organism evidence="4">
    <name type="scientific">freshwater metagenome</name>
    <dbReference type="NCBI Taxonomy" id="449393"/>
    <lineage>
        <taxon>unclassified sequences</taxon>
        <taxon>metagenomes</taxon>
        <taxon>ecological metagenomes</taxon>
    </lineage>
</organism>
<evidence type="ECO:0000313" key="5">
    <source>
        <dbReference type="EMBL" id="CAB4858135.1"/>
    </source>
</evidence>
<feature type="transmembrane region" description="Helical" evidence="1">
    <location>
        <begin position="6"/>
        <end position="27"/>
    </location>
</feature>
<keyword evidence="1" id="KW-0812">Transmembrane</keyword>
<keyword evidence="1" id="KW-1133">Transmembrane helix</keyword>
<gene>
    <name evidence="2" type="ORF">UFOPK2627_01044</name>
    <name evidence="3" type="ORF">UFOPK2879_00587</name>
    <name evidence="4" type="ORF">UFOPK3078_00648</name>
    <name evidence="5" type="ORF">UFOPK3288_01399</name>
    <name evidence="6" type="ORF">UFOPK3990_00851</name>
    <name evidence="7" type="ORF">UFOPK4245_00870</name>
</gene>
<evidence type="ECO:0000313" key="6">
    <source>
        <dbReference type="EMBL" id="CAB4987554.1"/>
    </source>
</evidence>
<dbReference type="EMBL" id="CAFAAU010000014">
    <property type="protein sequence ID" value="CAB4805608.1"/>
    <property type="molecule type" value="Genomic_DNA"/>
</dbReference>